<gene>
    <name evidence="1" type="ORF">HMPREF9455_01853</name>
</gene>
<dbReference type="STRING" id="742766.HMPREF9455_01853"/>
<protein>
    <submittedName>
        <fullName evidence="1">Uncharacterized protein</fullName>
    </submittedName>
</protein>
<dbReference type="EMBL" id="ADLV01000020">
    <property type="protein sequence ID" value="EGK01705.1"/>
    <property type="molecule type" value="Genomic_DNA"/>
</dbReference>
<dbReference type="HOGENOM" id="CLU_3167378_0_0_10"/>
<comment type="caution">
    <text evidence="1">The sequence shown here is derived from an EMBL/GenBank/DDBJ whole genome shotgun (WGS) entry which is preliminary data.</text>
</comment>
<accession>F5IXN6</accession>
<dbReference type="Proteomes" id="UP000004913">
    <property type="component" value="Unassembled WGS sequence"/>
</dbReference>
<organism evidence="1 2">
    <name type="scientific">Dysgonomonas gadei ATCC BAA-286</name>
    <dbReference type="NCBI Taxonomy" id="742766"/>
    <lineage>
        <taxon>Bacteria</taxon>
        <taxon>Pseudomonadati</taxon>
        <taxon>Bacteroidota</taxon>
        <taxon>Bacteroidia</taxon>
        <taxon>Bacteroidales</taxon>
        <taxon>Dysgonomonadaceae</taxon>
        <taxon>Dysgonomonas</taxon>
    </lineage>
</organism>
<proteinExistence type="predicted"/>
<name>F5IXN6_9BACT</name>
<dbReference type="AlphaFoldDB" id="F5IXN6"/>
<evidence type="ECO:0000313" key="1">
    <source>
        <dbReference type="EMBL" id="EGK01705.1"/>
    </source>
</evidence>
<sequence length="47" mass="5292">MEYPFLLVAVMKGDSICYSTPITDDVIGRLTAEQVSDVMKQIQELKD</sequence>
<keyword evidence="2" id="KW-1185">Reference proteome</keyword>
<evidence type="ECO:0000313" key="2">
    <source>
        <dbReference type="Proteomes" id="UP000004913"/>
    </source>
</evidence>
<reference evidence="1 2" key="1">
    <citation type="submission" date="2011-04" db="EMBL/GenBank/DDBJ databases">
        <title>The Genome Sequence of Dysgonomonas gadei ATCC BAA-286.</title>
        <authorList>
            <consortium name="The Broad Institute Genome Sequencing Platform"/>
            <person name="Earl A."/>
            <person name="Ward D."/>
            <person name="Feldgarden M."/>
            <person name="Gevers D."/>
            <person name="Pudlo N."/>
            <person name="Martens E."/>
            <person name="Allen-Vercoe E."/>
            <person name="Young S.K."/>
            <person name="Zeng Q."/>
            <person name="Gargeya S."/>
            <person name="Fitzgerald M."/>
            <person name="Haas B."/>
            <person name="Abouelleil A."/>
            <person name="Alvarado L."/>
            <person name="Arachchi H.M."/>
            <person name="Berlin A."/>
            <person name="Brown A."/>
            <person name="Chapman S.B."/>
            <person name="Chen Z."/>
            <person name="Dunbar C."/>
            <person name="Freedman E."/>
            <person name="Gearin G."/>
            <person name="Gellesch M."/>
            <person name="Goldberg J."/>
            <person name="Griggs A."/>
            <person name="Gujja S."/>
            <person name="Heiman D."/>
            <person name="Howarth C."/>
            <person name="Larson L."/>
            <person name="Lui A."/>
            <person name="MacDonald P.J.P."/>
            <person name="Mehta T."/>
            <person name="Montmayeur A."/>
            <person name="Murphy C."/>
            <person name="Neiman D."/>
            <person name="Pearson M."/>
            <person name="Priest M."/>
            <person name="Roberts A."/>
            <person name="Saif S."/>
            <person name="Shea T."/>
            <person name="Shenoy N."/>
            <person name="Sisk P."/>
            <person name="Stolte C."/>
            <person name="Sykes S."/>
            <person name="Yandava C."/>
            <person name="Wortman J."/>
            <person name="Nusbaum C."/>
            <person name="Birren B."/>
        </authorList>
    </citation>
    <scope>NUCLEOTIDE SEQUENCE [LARGE SCALE GENOMIC DNA]</scope>
    <source>
        <strain evidence="1 2">ATCC BAA-286</strain>
    </source>
</reference>